<evidence type="ECO:0000313" key="2">
    <source>
        <dbReference type="EMBL" id="RSH93752.1"/>
    </source>
</evidence>
<proteinExistence type="predicted"/>
<reference evidence="2 3" key="1">
    <citation type="submission" date="2018-11" db="EMBL/GenBank/DDBJ databases">
        <title>Genome sequence of Saitozyma podzolica DSM 27192.</title>
        <authorList>
            <person name="Aliyu H."/>
            <person name="Gorte O."/>
            <person name="Ochsenreither K."/>
        </authorList>
    </citation>
    <scope>NUCLEOTIDE SEQUENCE [LARGE SCALE GENOMIC DNA]</scope>
    <source>
        <strain evidence="2 3">DSM 27192</strain>
    </source>
</reference>
<sequence>MSRRTVLNNPHEPAHSPLVSTPARGGAVSTLRPIPKIGYSSSYATHPVANTADHAHTYSLPTPPASSASSPVAILEAHAHGEDPWREKLLFEGTLSRTITTARAGGIGGIGGVGRRGKASGVESDLTGVPEGVGMGTGSGAASQFGGGSGGSGLGWAVPSTYAPASTGADPLLGSNTPEGDIRRLTPKDKGKERSREDGIMAVKVLADVMDTSKGRDKVLVSARRGLALILTPHTLASLTLTSLTLTSLTLTSLTLYLAPASGALWTVNCGLGNRGAVVGRQWVSRIARRDVYCETISNDWPSIIPDRHALDRVASELKAQLAQRALRASQRPITSHLSPLTSNFLLLCSARSASRACRHEVSPRSVPALTLFVSIAEMRPVLDPDIPLPHLTPRRRPTAIALVLGECEEDADRAERSEPD</sequence>
<feature type="region of interest" description="Disordered" evidence="1">
    <location>
        <begin position="167"/>
        <end position="196"/>
    </location>
</feature>
<feature type="compositionally biased region" description="Basic and acidic residues" evidence="1">
    <location>
        <begin position="180"/>
        <end position="196"/>
    </location>
</feature>
<accession>A0A427YRQ5</accession>
<feature type="region of interest" description="Disordered" evidence="1">
    <location>
        <begin position="1"/>
        <end position="27"/>
    </location>
</feature>
<dbReference type="Proteomes" id="UP000279259">
    <property type="component" value="Unassembled WGS sequence"/>
</dbReference>
<gene>
    <name evidence="2" type="ORF">EHS25_006400</name>
</gene>
<dbReference type="EMBL" id="RSCD01000003">
    <property type="protein sequence ID" value="RSH93752.1"/>
    <property type="molecule type" value="Genomic_DNA"/>
</dbReference>
<organism evidence="2 3">
    <name type="scientific">Saitozyma podzolica</name>
    <dbReference type="NCBI Taxonomy" id="1890683"/>
    <lineage>
        <taxon>Eukaryota</taxon>
        <taxon>Fungi</taxon>
        <taxon>Dikarya</taxon>
        <taxon>Basidiomycota</taxon>
        <taxon>Agaricomycotina</taxon>
        <taxon>Tremellomycetes</taxon>
        <taxon>Tremellales</taxon>
        <taxon>Trimorphomycetaceae</taxon>
        <taxon>Saitozyma</taxon>
    </lineage>
</organism>
<dbReference type="AlphaFoldDB" id="A0A427YRQ5"/>
<comment type="caution">
    <text evidence="2">The sequence shown here is derived from an EMBL/GenBank/DDBJ whole genome shotgun (WGS) entry which is preliminary data.</text>
</comment>
<protein>
    <submittedName>
        <fullName evidence="2">Uncharacterized protein</fullName>
    </submittedName>
</protein>
<evidence type="ECO:0000313" key="3">
    <source>
        <dbReference type="Proteomes" id="UP000279259"/>
    </source>
</evidence>
<keyword evidence="3" id="KW-1185">Reference proteome</keyword>
<evidence type="ECO:0000256" key="1">
    <source>
        <dbReference type="SAM" id="MobiDB-lite"/>
    </source>
</evidence>
<name>A0A427YRQ5_9TREE</name>